<feature type="transmembrane region" description="Helical" evidence="8">
    <location>
        <begin position="55"/>
        <end position="75"/>
    </location>
</feature>
<dbReference type="PANTHER" id="PTHR36838:SF1">
    <property type="entry name" value="SLR1864 PROTEIN"/>
    <property type="match status" value="1"/>
</dbReference>
<feature type="transmembrane region" description="Helical" evidence="8">
    <location>
        <begin position="273"/>
        <end position="292"/>
    </location>
</feature>
<comment type="subcellular location">
    <subcellularLocation>
        <location evidence="1">Cell membrane</location>
        <topology evidence="1">Multi-pass membrane protein</topology>
    </subcellularLocation>
</comment>
<evidence type="ECO:0000256" key="7">
    <source>
        <dbReference type="ARBA" id="ARBA00023136"/>
    </source>
</evidence>
<gene>
    <name evidence="9" type="ordered locus">Sulba_1692</name>
</gene>
<name>I3XYF6_SULBS</name>
<evidence type="ECO:0000313" key="9">
    <source>
        <dbReference type="EMBL" id="AFL68980.1"/>
    </source>
</evidence>
<dbReference type="STRING" id="760154.Sulba_1692"/>
<accession>I3XYF6</accession>
<evidence type="ECO:0000256" key="1">
    <source>
        <dbReference type="ARBA" id="ARBA00004651"/>
    </source>
</evidence>
<keyword evidence="6 8" id="KW-1133">Transmembrane helix</keyword>
<evidence type="ECO:0000313" key="10">
    <source>
        <dbReference type="Proteomes" id="UP000006176"/>
    </source>
</evidence>
<dbReference type="PANTHER" id="PTHR36838">
    <property type="entry name" value="AUXIN EFFLUX CARRIER FAMILY PROTEIN"/>
    <property type="match status" value="1"/>
</dbReference>
<protein>
    <submittedName>
        <fullName evidence="9">Putative permease</fullName>
    </submittedName>
</protein>
<dbReference type="KEGG" id="sba:Sulba_1692"/>
<evidence type="ECO:0000256" key="4">
    <source>
        <dbReference type="ARBA" id="ARBA00022475"/>
    </source>
</evidence>
<feature type="transmembrane region" description="Helical" evidence="8">
    <location>
        <begin position="244"/>
        <end position="266"/>
    </location>
</feature>
<feature type="transmembrane region" description="Helical" evidence="8">
    <location>
        <begin position="156"/>
        <end position="175"/>
    </location>
</feature>
<keyword evidence="5 8" id="KW-0812">Transmembrane</keyword>
<feature type="transmembrane region" description="Helical" evidence="8">
    <location>
        <begin position="87"/>
        <end position="106"/>
    </location>
</feature>
<organism evidence="9 10">
    <name type="scientific">Sulfurospirillum barnesii (strain ATCC 700032 / DSM 10660 / SES-3)</name>
    <dbReference type="NCBI Taxonomy" id="760154"/>
    <lineage>
        <taxon>Bacteria</taxon>
        <taxon>Pseudomonadati</taxon>
        <taxon>Campylobacterota</taxon>
        <taxon>Epsilonproteobacteria</taxon>
        <taxon>Campylobacterales</taxon>
        <taxon>Sulfurospirillaceae</taxon>
        <taxon>Sulfurospirillum</taxon>
    </lineage>
</organism>
<feature type="transmembrane region" description="Helical" evidence="8">
    <location>
        <begin position="126"/>
        <end position="144"/>
    </location>
</feature>
<dbReference type="OrthoDB" id="5338326at2"/>
<keyword evidence="7 8" id="KW-0472">Membrane</keyword>
<dbReference type="GO" id="GO:0055085">
    <property type="term" value="P:transmembrane transport"/>
    <property type="evidence" value="ECO:0007669"/>
    <property type="project" value="InterPro"/>
</dbReference>
<dbReference type="GO" id="GO:0005886">
    <property type="term" value="C:plasma membrane"/>
    <property type="evidence" value="ECO:0007669"/>
    <property type="project" value="UniProtKB-SubCell"/>
</dbReference>
<dbReference type="InterPro" id="IPR004776">
    <property type="entry name" value="Mem_transp_PIN-like"/>
</dbReference>
<evidence type="ECO:0000256" key="5">
    <source>
        <dbReference type="ARBA" id="ARBA00022692"/>
    </source>
</evidence>
<keyword evidence="3" id="KW-0813">Transport</keyword>
<comment type="similarity">
    <text evidence="2">Belongs to the auxin efflux carrier (TC 2.A.69) family.</text>
</comment>
<dbReference type="PATRIC" id="fig|760154.4.peg.1693"/>
<dbReference type="eggNOG" id="COG0679">
    <property type="taxonomic scope" value="Bacteria"/>
</dbReference>
<feature type="transmembrane region" description="Helical" evidence="8">
    <location>
        <begin position="217"/>
        <end position="238"/>
    </location>
</feature>
<evidence type="ECO:0000256" key="6">
    <source>
        <dbReference type="ARBA" id="ARBA00022989"/>
    </source>
</evidence>
<keyword evidence="10" id="KW-1185">Reference proteome</keyword>
<dbReference type="Pfam" id="PF03547">
    <property type="entry name" value="Mem_trans"/>
    <property type="match status" value="1"/>
</dbReference>
<sequence>MVEQITPVFLFVFLGYAFKRIKHDISEALTEFVIYFSLPALALSKIRKLEFNDEIFNVILIAYIAMGIASVLAYGAGRVMKLNKRDLATVMIVSIFGNTAFVGFSYVESLYSLDHVVYALVYDQMASFIALLTFGVVIIAWGGGQERGVKEVAKQMFFSPPLLAIVAAIYFQGTVFPSFIETMLDKFQATLIPLVTTIVGMKLDFRAMPLYFKENLVALSIKMLITPLLMLFYFVYFADLKTDAMQITFLEVAMPPMTMAVVLAIRGGLNKDLAINALALGILFSFLSITLWHKLIL</sequence>
<evidence type="ECO:0000256" key="3">
    <source>
        <dbReference type="ARBA" id="ARBA00022448"/>
    </source>
</evidence>
<keyword evidence="4" id="KW-1003">Cell membrane</keyword>
<dbReference type="InterPro" id="IPR038770">
    <property type="entry name" value="Na+/solute_symporter_sf"/>
</dbReference>
<evidence type="ECO:0000256" key="8">
    <source>
        <dbReference type="SAM" id="Phobius"/>
    </source>
</evidence>
<dbReference type="Gene3D" id="1.20.1530.20">
    <property type="match status" value="1"/>
</dbReference>
<dbReference type="Proteomes" id="UP000006176">
    <property type="component" value="Chromosome"/>
</dbReference>
<dbReference type="HOGENOM" id="CLU_056175_5_0_7"/>
<dbReference type="AlphaFoldDB" id="I3XYF6"/>
<reference evidence="9 10" key="1">
    <citation type="submission" date="2012-06" db="EMBL/GenBank/DDBJ databases">
        <title>Complete sequence of Sulfurospirillum barnesii SES-3.</title>
        <authorList>
            <consortium name="US DOE Joint Genome Institute"/>
            <person name="Lucas S."/>
            <person name="Han J."/>
            <person name="Lapidus A."/>
            <person name="Cheng J.-F."/>
            <person name="Goodwin L."/>
            <person name="Pitluck S."/>
            <person name="Peters L."/>
            <person name="Ovchinnikova G."/>
            <person name="Lu M."/>
            <person name="Detter J.C."/>
            <person name="Han C."/>
            <person name="Tapia R."/>
            <person name="Land M."/>
            <person name="Hauser L."/>
            <person name="Kyrpides N."/>
            <person name="Ivanova N."/>
            <person name="Pagani I."/>
            <person name="Stolz J."/>
            <person name="Arkin A."/>
            <person name="Dehal P."/>
            <person name="Oremland R."/>
            <person name="Saltikov C."/>
            <person name="Basu P."/>
            <person name="Hollibaugh J."/>
            <person name="Newman D."/>
            <person name="Stolyar S."/>
            <person name="Hazen T."/>
            <person name="Woyke T."/>
        </authorList>
    </citation>
    <scope>NUCLEOTIDE SEQUENCE [LARGE SCALE GENOMIC DNA]</scope>
    <source>
        <strain evidence="10">ATCC 700032 / DSM 10660 / SES-3</strain>
    </source>
</reference>
<proteinExistence type="inferred from homology"/>
<dbReference type="EMBL" id="CP003333">
    <property type="protein sequence ID" value="AFL68980.1"/>
    <property type="molecule type" value="Genomic_DNA"/>
</dbReference>
<evidence type="ECO:0000256" key="2">
    <source>
        <dbReference type="ARBA" id="ARBA00010145"/>
    </source>
</evidence>
<dbReference type="RefSeq" id="WP_014769856.1">
    <property type="nucleotide sequence ID" value="NC_018002.1"/>
</dbReference>